<keyword evidence="3" id="KW-1185">Reference proteome</keyword>
<dbReference type="Proteomes" id="UP001060368">
    <property type="component" value="Chromosome"/>
</dbReference>
<organism evidence="2 3">
    <name type="scientific">Methanoplanus endosymbiosus</name>
    <dbReference type="NCBI Taxonomy" id="33865"/>
    <lineage>
        <taxon>Archaea</taxon>
        <taxon>Methanobacteriati</taxon>
        <taxon>Methanobacteriota</taxon>
        <taxon>Stenosarchaea group</taxon>
        <taxon>Methanomicrobia</taxon>
        <taxon>Methanomicrobiales</taxon>
        <taxon>Methanomicrobiaceae</taxon>
        <taxon>Methanoplanus</taxon>
    </lineage>
</organism>
<feature type="transmembrane region" description="Helical" evidence="1">
    <location>
        <begin position="155"/>
        <end position="176"/>
    </location>
</feature>
<dbReference type="KEGG" id="mend:L6E24_08790"/>
<feature type="transmembrane region" description="Helical" evidence="1">
    <location>
        <begin position="18"/>
        <end position="34"/>
    </location>
</feature>
<feature type="transmembrane region" description="Helical" evidence="1">
    <location>
        <begin position="188"/>
        <end position="208"/>
    </location>
</feature>
<feature type="transmembrane region" description="Helical" evidence="1">
    <location>
        <begin position="84"/>
        <end position="108"/>
    </location>
</feature>
<sequence>MNTNNILSHITKREKHDLIIAWLAIAIAFTLIFVRDRITPETFLLFFGVSLLTVGLGFALHELAHKFTAIKFGYWAEFRRDNQMLVIAVALAALVGVVFAAPGATVIYSRDGRPMTAKENGMISAAGPMVNLILCVPFLLLIILGAVLGAGFLPFLLTITGLVGMSVNSMIAFFNLLPVSVLDGKKILSWNPAVFAALIIVSLVMILISQDYGGILDSIVQIFA</sequence>
<gene>
    <name evidence="2" type="ORF">L6E24_08790</name>
</gene>
<dbReference type="InterPro" id="IPR052348">
    <property type="entry name" value="Metallopeptidase_M50B"/>
</dbReference>
<dbReference type="AlphaFoldDB" id="A0A9E7TJ32"/>
<dbReference type="RefSeq" id="WP_257741621.1">
    <property type="nucleotide sequence ID" value="NZ_CP096115.1"/>
</dbReference>
<protein>
    <submittedName>
        <fullName evidence="2">Peptidase M50</fullName>
    </submittedName>
</protein>
<evidence type="ECO:0000313" key="2">
    <source>
        <dbReference type="EMBL" id="UUX91469.1"/>
    </source>
</evidence>
<evidence type="ECO:0000256" key="1">
    <source>
        <dbReference type="SAM" id="Phobius"/>
    </source>
</evidence>
<dbReference type="EMBL" id="CP096115">
    <property type="protein sequence ID" value="UUX91469.1"/>
    <property type="molecule type" value="Genomic_DNA"/>
</dbReference>
<evidence type="ECO:0000313" key="3">
    <source>
        <dbReference type="Proteomes" id="UP001060368"/>
    </source>
</evidence>
<reference evidence="2" key="1">
    <citation type="submission" date="2022-04" db="EMBL/GenBank/DDBJ databases">
        <title>Complete genome of Methanoplanus endosymbiosus DSM 3599.</title>
        <authorList>
            <person name="Chen S.-C."/>
            <person name="You Y.-T."/>
            <person name="Zhou Y.-Z."/>
            <person name="Lai M.-C."/>
        </authorList>
    </citation>
    <scope>NUCLEOTIDE SEQUENCE</scope>
    <source>
        <strain evidence="2">DSM 3599</strain>
    </source>
</reference>
<keyword evidence="1" id="KW-0472">Membrane</keyword>
<feature type="transmembrane region" description="Helical" evidence="1">
    <location>
        <begin position="43"/>
        <end position="64"/>
    </location>
</feature>
<feature type="transmembrane region" description="Helical" evidence="1">
    <location>
        <begin position="129"/>
        <end position="149"/>
    </location>
</feature>
<name>A0A9E7TJ32_9EURY</name>
<proteinExistence type="predicted"/>
<keyword evidence="1" id="KW-0812">Transmembrane</keyword>
<dbReference type="GeneID" id="74307794"/>
<dbReference type="PANTHER" id="PTHR35864">
    <property type="entry name" value="ZINC METALLOPROTEASE MJ0611-RELATED"/>
    <property type="match status" value="1"/>
</dbReference>
<accession>A0A9E7TJ32</accession>
<dbReference type="PANTHER" id="PTHR35864:SF1">
    <property type="entry name" value="ZINC METALLOPROTEASE YWHC-RELATED"/>
    <property type="match status" value="1"/>
</dbReference>
<keyword evidence="1" id="KW-1133">Transmembrane helix</keyword>